<dbReference type="SMART" id="SM00338">
    <property type="entry name" value="BRLZ"/>
    <property type="match status" value="1"/>
</dbReference>
<comment type="caution">
    <text evidence="7">The sequence shown here is derived from an EMBL/GenBank/DDBJ whole genome shotgun (WGS) entry which is preliminary data.</text>
</comment>
<feature type="region of interest" description="Disordered" evidence="5">
    <location>
        <begin position="1"/>
        <end position="54"/>
    </location>
</feature>
<reference evidence="7 8" key="1">
    <citation type="journal article" date="2023" name="Sci. Data">
        <title>Genome assembly of the Korean intertidal mud-creeper Batillaria attramentaria.</title>
        <authorList>
            <person name="Patra A.K."/>
            <person name="Ho P.T."/>
            <person name="Jun S."/>
            <person name="Lee S.J."/>
            <person name="Kim Y."/>
            <person name="Won Y.J."/>
        </authorList>
    </citation>
    <scope>NUCLEOTIDE SEQUENCE [LARGE SCALE GENOMIC DNA]</scope>
    <source>
        <strain evidence="7">Wonlab-2016</strain>
    </source>
</reference>
<evidence type="ECO:0000256" key="5">
    <source>
        <dbReference type="SAM" id="MobiDB-lite"/>
    </source>
</evidence>
<feature type="domain" description="BZIP" evidence="6">
    <location>
        <begin position="129"/>
        <end position="190"/>
    </location>
</feature>
<proteinExistence type="predicted"/>
<keyword evidence="2" id="KW-0238">DNA-binding</keyword>
<feature type="compositionally biased region" description="Acidic residues" evidence="5">
    <location>
        <begin position="20"/>
        <end position="47"/>
    </location>
</feature>
<dbReference type="Pfam" id="PF00170">
    <property type="entry name" value="bZIP_1"/>
    <property type="match status" value="1"/>
</dbReference>
<evidence type="ECO:0000313" key="8">
    <source>
        <dbReference type="Proteomes" id="UP001519460"/>
    </source>
</evidence>
<dbReference type="EMBL" id="JACVVK020000006">
    <property type="protein sequence ID" value="KAK7506513.1"/>
    <property type="molecule type" value="Genomic_DNA"/>
</dbReference>
<evidence type="ECO:0000256" key="1">
    <source>
        <dbReference type="ARBA" id="ARBA00023015"/>
    </source>
</evidence>
<organism evidence="7 8">
    <name type="scientific">Batillaria attramentaria</name>
    <dbReference type="NCBI Taxonomy" id="370345"/>
    <lineage>
        <taxon>Eukaryota</taxon>
        <taxon>Metazoa</taxon>
        <taxon>Spiralia</taxon>
        <taxon>Lophotrochozoa</taxon>
        <taxon>Mollusca</taxon>
        <taxon>Gastropoda</taxon>
        <taxon>Caenogastropoda</taxon>
        <taxon>Sorbeoconcha</taxon>
        <taxon>Cerithioidea</taxon>
        <taxon>Batillariidae</taxon>
        <taxon>Batillaria</taxon>
    </lineage>
</organism>
<dbReference type="Gene3D" id="1.20.5.170">
    <property type="match status" value="1"/>
</dbReference>
<evidence type="ECO:0000256" key="3">
    <source>
        <dbReference type="ARBA" id="ARBA00023163"/>
    </source>
</evidence>
<dbReference type="CDD" id="cd14687">
    <property type="entry name" value="bZIP_ATF2"/>
    <property type="match status" value="1"/>
</dbReference>
<name>A0ABD0M499_9CAEN</name>
<dbReference type="SUPFAM" id="SSF57959">
    <property type="entry name" value="Leucine zipper domain"/>
    <property type="match status" value="1"/>
</dbReference>
<evidence type="ECO:0000256" key="2">
    <source>
        <dbReference type="ARBA" id="ARBA00023125"/>
    </source>
</evidence>
<keyword evidence="3" id="KW-0804">Transcription</keyword>
<dbReference type="PANTHER" id="PTHR23351">
    <property type="entry name" value="FOS TRANSCRIPTION FACTOR-RELATED"/>
    <property type="match status" value="1"/>
</dbReference>
<dbReference type="AlphaFoldDB" id="A0ABD0M499"/>
<dbReference type="InterPro" id="IPR004827">
    <property type="entry name" value="bZIP"/>
</dbReference>
<keyword evidence="1" id="KW-0805">Transcription regulation</keyword>
<keyword evidence="8" id="KW-1185">Reference proteome</keyword>
<dbReference type="InterPro" id="IPR046347">
    <property type="entry name" value="bZIP_sf"/>
</dbReference>
<accession>A0ABD0M499</accession>
<keyword evidence="4" id="KW-0175">Coiled coil</keyword>
<evidence type="ECO:0000313" key="7">
    <source>
        <dbReference type="EMBL" id="KAK7506513.1"/>
    </source>
</evidence>
<sequence length="245" mass="27552">MAVWCGPSQLCPDPMGTLGAEEDQDQEEDLLFTNSDMEDEEDAEEETSLTQNDALPLDLDNALKGRSGSISMEVHTAMVEALASKSLTPILKEELRCKIQLKRLQHGQDEMTPDFTKKSSSMSLEEIVKRNKKMEQNRVSAHKSRQRQKNLEKTIQAKLEDLQKQNKWLQEQARLLRQACKQARDWLDQHKTCLYQTCTVGVPSCGSSISLPLVVTSFPDSCDVVPHRTSSPSLAGAQKITLPRR</sequence>
<dbReference type="PROSITE" id="PS00036">
    <property type="entry name" value="BZIP_BASIC"/>
    <property type="match status" value="1"/>
</dbReference>
<dbReference type="InterPro" id="IPR000837">
    <property type="entry name" value="AP-1"/>
</dbReference>
<protein>
    <recommendedName>
        <fullName evidence="6">BZIP domain-containing protein</fullName>
    </recommendedName>
</protein>
<dbReference type="GO" id="GO:0003677">
    <property type="term" value="F:DNA binding"/>
    <property type="evidence" value="ECO:0007669"/>
    <property type="project" value="UniProtKB-KW"/>
</dbReference>
<dbReference type="PROSITE" id="PS50217">
    <property type="entry name" value="BZIP"/>
    <property type="match status" value="1"/>
</dbReference>
<evidence type="ECO:0000259" key="6">
    <source>
        <dbReference type="PROSITE" id="PS50217"/>
    </source>
</evidence>
<dbReference type="PANTHER" id="PTHR23351:SF24">
    <property type="entry name" value="ACTIVATING TRANSCRIPTION FACTOR 3-RELATED"/>
    <property type="match status" value="1"/>
</dbReference>
<feature type="coiled-coil region" evidence="4">
    <location>
        <begin position="145"/>
        <end position="179"/>
    </location>
</feature>
<dbReference type="Proteomes" id="UP001519460">
    <property type="component" value="Unassembled WGS sequence"/>
</dbReference>
<evidence type="ECO:0000256" key="4">
    <source>
        <dbReference type="SAM" id="Coils"/>
    </source>
</evidence>
<gene>
    <name evidence="7" type="ORF">BaRGS_00001988</name>
</gene>